<feature type="transmembrane region" description="Helical" evidence="1">
    <location>
        <begin position="88"/>
        <end position="110"/>
    </location>
</feature>
<feature type="transmembrane region" description="Helical" evidence="1">
    <location>
        <begin position="51"/>
        <end position="76"/>
    </location>
</feature>
<keyword evidence="1" id="KW-1133">Transmembrane helix</keyword>
<feature type="transmembrane region" description="Helical" evidence="1">
    <location>
        <begin position="286"/>
        <end position="307"/>
    </location>
</feature>
<feature type="transmembrane region" description="Helical" evidence="1">
    <location>
        <begin position="20"/>
        <end position="39"/>
    </location>
</feature>
<protein>
    <recommendedName>
        <fullName evidence="2">DUF6534 domain-containing protein</fullName>
    </recommendedName>
</protein>
<reference evidence="3 4" key="1">
    <citation type="journal article" date="2016" name="Mol. Biol. Evol.">
        <title>Comparative Genomics of Early-Diverging Mushroom-Forming Fungi Provides Insights into the Origins of Lignocellulose Decay Capabilities.</title>
        <authorList>
            <person name="Nagy L.G."/>
            <person name="Riley R."/>
            <person name="Tritt A."/>
            <person name="Adam C."/>
            <person name="Daum C."/>
            <person name="Floudas D."/>
            <person name="Sun H."/>
            <person name="Yadav J.S."/>
            <person name="Pangilinan J."/>
            <person name="Larsson K.H."/>
            <person name="Matsuura K."/>
            <person name="Barry K."/>
            <person name="Labutti K."/>
            <person name="Kuo R."/>
            <person name="Ohm R.A."/>
            <person name="Bhattacharya S.S."/>
            <person name="Shirouzu T."/>
            <person name="Yoshinaga Y."/>
            <person name="Martin F.M."/>
            <person name="Grigoriev I.V."/>
            <person name="Hibbett D.S."/>
        </authorList>
    </citation>
    <scope>NUCLEOTIDE SEQUENCE [LARGE SCALE GENOMIC DNA]</scope>
    <source>
        <strain evidence="3 4">HHB12029</strain>
    </source>
</reference>
<dbReference type="STRING" id="1314781.A0A166ABT8"/>
<proteinExistence type="predicted"/>
<feature type="transmembrane region" description="Helical" evidence="1">
    <location>
        <begin position="230"/>
        <end position="251"/>
    </location>
</feature>
<evidence type="ECO:0000259" key="2">
    <source>
        <dbReference type="Pfam" id="PF20152"/>
    </source>
</evidence>
<accession>A0A166ABT8</accession>
<dbReference type="Proteomes" id="UP000077266">
    <property type="component" value="Unassembled WGS sequence"/>
</dbReference>
<evidence type="ECO:0000256" key="1">
    <source>
        <dbReference type="SAM" id="Phobius"/>
    </source>
</evidence>
<name>A0A166ABT8_EXIGL</name>
<dbReference type="AlphaFoldDB" id="A0A166ABT8"/>
<dbReference type="InterPro" id="IPR045339">
    <property type="entry name" value="DUF6534"/>
</dbReference>
<feature type="domain" description="DUF6534" evidence="2">
    <location>
        <begin position="410"/>
        <end position="491"/>
    </location>
</feature>
<sequence>MASRLQDERLGPTFGAMQIGTSLAVFLTGSATVQTWNYYRTYPEDSVYLKMLVAVVYALDTTHTMLVAYACYTYSILDFGDYAPLEHIILPSSASFILDGLVTFVVHTYYCFRVYHITQSRALMGSCWAMALVRLALSVLISATLISLGRWDTMWKDSMRSYVALMQCVGAAVDVLIAVCICSSLVRQRSGFKSSNTLIDRIVAFTLGSGLLTAVVAVAETITYLTMRNYIFMAFYTITAKLFTNSFLASLNERAYLRRDLENWCLDWTGLSISIRYFRNYPEDRLALRALVAIVLCIDMFHSAVLIRAVHQYTVEFFGDDQAAATLVWSLKMAAMMLGINISVVQMFFCLRVYLITRSLVLAVITTTLALARFVIHIRQMVTMFSATTLAVVTTSTFRWEVTSLLTVGAASDVLVAASICWALLRMRSDFASSDKLVDKLVAFTIGSGLMTSVVAVLEYLAIDGFAFALFFSILGKVFSVSLLASLNERKDSRRQLAAGRGPGSGKSSSNHVTIEMRRTHFTTHEDGSPRMFLAEGDDKLPTV</sequence>
<feature type="transmembrane region" description="Helical" evidence="1">
    <location>
        <begin position="402"/>
        <end position="425"/>
    </location>
</feature>
<feature type="transmembrane region" description="Helical" evidence="1">
    <location>
        <begin position="361"/>
        <end position="382"/>
    </location>
</feature>
<feature type="transmembrane region" description="Helical" evidence="1">
    <location>
        <begin position="161"/>
        <end position="186"/>
    </location>
</feature>
<dbReference type="EMBL" id="KV426048">
    <property type="protein sequence ID" value="KZV90469.1"/>
    <property type="molecule type" value="Genomic_DNA"/>
</dbReference>
<feature type="transmembrane region" description="Helical" evidence="1">
    <location>
        <begin position="122"/>
        <end position="149"/>
    </location>
</feature>
<keyword evidence="4" id="KW-1185">Reference proteome</keyword>
<organism evidence="3 4">
    <name type="scientific">Exidia glandulosa HHB12029</name>
    <dbReference type="NCBI Taxonomy" id="1314781"/>
    <lineage>
        <taxon>Eukaryota</taxon>
        <taxon>Fungi</taxon>
        <taxon>Dikarya</taxon>
        <taxon>Basidiomycota</taxon>
        <taxon>Agaricomycotina</taxon>
        <taxon>Agaricomycetes</taxon>
        <taxon>Auriculariales</taxon>
        <taxon>Exidiaceae</taxon>
        <taxon>Exidia</taxon>
    </lineage>
</organism>
<feature type="transmembrane region" description="Helical" evidence="1">
    <location>
        <begin position="327"/>
        <end position="349"/>
    </location>
</feature>
<feature type="transmembrane region" description="Helical" evidence="1">
    <location>
        <begin position="466"/>
        <end position="487"/>
    </location>
</feature>
<evidence type="ECO:0000313" key="3">
    <source>
        <dbReference type="EMBL" id="KZV90469.1"/>
    </source>
</evidence>
<gene>
    <name evidence="3" type="ORF">EXIGLDRAFT_770796</name>
</gene>
<evidence type="ECO:0000313" key="4">
    <source>
        <dbReference type="Proteomes" id="UP000077266"/>
    </source>
</evidence>
<dbReference type="InParanoid" id="A0A166ABT8"/>
<dbReference type="Pfam" id="PF20152">
    <property type="entry name" value="DUF6534"/>
    <property type="match status" value="2"/>
</dbReference>
<dbReference type="PANTHER" id="PTHR40465:SF1">
    <property type="entry name" value="DUF6534 DOMAIN-CONTAINING PROTEIN"/>
    <property type="match status" value="1"/>
</dbReference>
<keyword evidence="1" id="KW-0472">Membrane</keyword>
<keyword evidence="1" id="KW-0812">Transmembrane</keyword>
<feature type="transmembrane region" description="Helical" evidence="1">
    <location>
        <begin position="437"/>
        <end position="460"/>
    </location>
</feature>
<dbReference type="PANTHER" id="PTHR40465">
    <property type="entry name" value="CHROMOSOME 1, WHOLE GENOME SHOTGUN SEQUENCE"/>
    <property type="match status" value="1"/>
</dbReference>
<dbReference type="OrthoDB" id="2745105at2759"/>
<feature type="domain" description="DUF6534" evidence="2">
    <location>
        <begin position="171"/>
        <end position="255"/>
    </location>
</feature>
<feature type="transmembrane region" description="Helical" evidence="1">
    <location>
        <begin position="198"/>
        <end position="218"/>
    </location>
</feature>